<accession>A0A1I1AQ89</accession>
<protein>
    <submittedName>
        <fullName evidence="2">Cro/C1-type HTH DNA-binding domain-containing protein</fullName>
    </submittedName>
</protein>
<dbReference type="GO" id="GO:0003677">
    <property type="term" value="F:DNA binding"/>
    <property type="evidence" value="ECO:0007669"/>
    <property type="project" value="UniProtKB-KW"/>
</dbReference>
<dbReference type="EMBL" id="FOJY01000038">
    <property type="protein sequence ID" value="SFB40184.1"/>
    <property type="molecule type" value="Genomic_DNA"/>
</dbReference>
<dbReference type="InterPro" id="IPR010982">
    <property type="entry name" value="Lambda_DNA-bd_dom_sf"/>
</dbReference>
<evidence type="ECO:0000259" key="1">
    <source>
        <dbReference type="Pfam" id="PF13443"/>
    </source>
</evidence>
<evidence type="ECO:0000313" key="3">
    <source>
        <dbReference type="Proteomes" id="UP000198838"/>
    </source>
</evidence>
<gene>
    <name evidence="2" type="ORF">SAMN05216249_1385</name>
</gene>
<dbReference type="Proteomes" id="UP000198838">
    <property type="component" value="Unassembled WGS sequence"/>
</dbReference>
<organism evidence="2 3">
    <name type="scientific">Acetitomaculum ruminis DSM 5522</name>
    <dbReference type="NCBI Taxonomy" id="1120918"/>
    <lineage>
        <taxon>Bacteria</taxon>
        <taxon>Bacillati</taxon>
        <taxon>Bacillota</taxon>
        <taxon>Clostridia</taxon>
        <taxon>Lachnospirales</taxon>
        <taxon>Lachnospiraceae</taxon>
        <taxon>Acetitomaculum</taxon>
    </lineage>
</organism>
<feature type="domain" description="HTH cro/C1-type" evidence="1">
    <location>
        <begin position="6"/>
        <end position="57"/>
    </location>
</feature>
<keyword evidence="3" id="KW-1185">Reference proteome</keyword>
<name>A0A1I1AQ89_9FIRM</name>
<dbReference type="InterPro" id="IPR001387">
    <property type="entry name" value="Cro/C1-type_HTH"/>
</dbReference>
<dbReference type="Pfam" id="PF13443">
    <property type="entry name" value="HTH_26"/>
    <property type="match status" value="1"/>
</dbReference>
<dbReference type="SUPFAM" id="SSF47413">
    <property type="entry name" value="lambda repressor-like DNA-binding domains"/>
    <property type="match status" value="1"/>
</dbReference>
<evidence type="ECO:0000313" key="2">
    <source>
        <dbReference type="EMBL" id="SFB40184.1"/>
    </source>
</evidence>
<sequence>MISDTIREVMKEKGITHTFLAEKLGYKYPSSVTTKLQRVNGLRVDTLIKFLETMDCELIIRSKTTDKLEWVLKNE</sequence>
<dbReference type="RefSeq" id="WP_092874979.1">
    <property type="nucleotide sequence ID" value="NZ_FOJY01000038.1"/>
</dbReference>
<keyword evidence="2" id="KW-0238">DNA-binding</keyword>
<dbReference type="Gene3D" id="1.10.260.40">
    <property type="entry name" value="lambda repressor-like DNA-binding domains"/>
    <property type="match status" value="1"/>
</dbReference>
<proteinExistence type="predicted"/>
<reference evidence="2 3" key="1">
    <citation type="submission" date="2016-10" db="EMBL/GenBank/DDBJ databases">
        <authorList>
            <person name="de Groot N.N."/>
        </authorList>
    </citation>
    <scope>NUCLEOTIDE SEQUENCE [LARGE SCALE GENOMIC DNA]</scope>
    <source>
        <strain evidence="2 3">DSM 5522</strain>
    </source>
</reference>
<dbReference type="AlphaFoldDB" id="A0A1I1AQ89"/>